<dbReference type="eggNOG" id="ENOG503315J">
    <property type="taxonomic scope" value="Bacteria"/>
</dbReference>
<dbReference type="GO" id="GO:0046872">
    <property type="term" value="F:metal ion binding"/>
    <property type="evidence" value="ECO:0007669"/>
    <property type="project" value="InterPro"/>
</dbReference>
<evidence type="ECO:0008006" key="3">
    <source>
        <dbReference type="Google" id="ProtNLM"/>
    </source>
</evidence>
<gene>
    <name evidence="1" type="ORF">EIKCOROL_01344</name>
</gene>
<comment type="caution">
    <text evidence="1">The sequence shown here is derived from an EMBL/GenBank/DDBJ whole genome shotgun (WGS) entry which is preliminary data.</text>
</comment>
<dbReference type="SUPFAM" id="SSF55008">
    <property type="entry name" value="HMA, heavy metal-associated domain"/>
    <property type="match status" value="1"/>
</dbReference>
<dbReference type="EMBL" id="ACEA01000022">
    <property type="protein sequence ID" value="EEG23953.1"/>
    <property type="molecule type" value="Genomic_DNA"/>
</dbReference>
<evidence type="ECO:0000313" key="2">
    <source>
        <dbReference type="Proteomes" id="UP000005837"/>
    </source>
</evidence>
<protein>
    <recommendedName>
        <fullName evidence="3">HMA domain-containing protein</fullName>
    </recommendedName>
</protein>
<organism evidence="1 2">
    <name type="scientific">Eikenella corrodens ATCC 23834</name>
    <dbReference type="NCBI Taxonomy" id="546274"/>
    <lineage>
        <taxon>Bacteria</taxon>
        <taxon>Pseudomonadati</taxon>
        <taxon>Pseudomonadota</taxon>
        <taxon>Betaproteobacteria</taxon>
        <taxon>Neisseriales</taxon>
        <taxon>Neisseriaceae</taxon>
        <taxon>Eikenella</taxon>
    </lineage>
</organism>
<dbReference type="Proteomes" id="UP000005837">
    <property type="component" value="Unassembled WGS sequence"/>
</dbReference>
<dbReference type="InterPro" id="IPR036163">
    <property type="entry name" value="HMA_dom_sf"/>
</dbReference>
<dbReference type="AlphaFoldDB" id="C0DVF5"/>
<accession>C0DVF5</accession>
<reference evidence="1 2" key="1">
    <citation type="submission" date="2009-01" db="EMBL/GenBank/DDBJ databases">
        <authorList>
            <person name="Fulton L."/>
            <person name="Clifton S."/>
            <person name="Chinwalla A.T."/>
            <person name="Mitreva M."/>
            <person name="Sodergren E."/>
            <person name="Weinstock G."/>
            <person name="Clifton S."/>
            <person name="Dooling D.J."/>
            <person name="Fulton B."/>
            <person name="Minx P."/>
            <person name="Pepin K.H."/>
            <person name="Johnson M."/>
            <person name="Bhonagiri V."/>
            <person name="Nash W.E."/>
            <person name="Mardis E.R."/>
            <person name="Wilson R.K."/>
        </authorList>
    </citation>
    <scope>NUCLEOTIDE SEQUENCE [LARGE SCALE GENOMIC DNA]</scope>
    <source>
        <strain evidence="1 2">ATCC 23834</strain>
    </source>
</reference>
<proteinExistence type="predicted"/>
<name>C0DVF5_EIKCO</name>
<dbReference type="HOGENOM" id="CLU_134973_8_0_4"/>
<evidence type="ECO:0000313" key="1">
    <source>
        <dbReference type="EMBL" id="EEG23953.1"/>
    </source>
</evidence>
<sequence>MQYGELFIFNQLHYLEVNMPQMLIQVSGMKNKTDGDRLVLKGETVAGVRMVNANHDDGRVVITHGDGFDLEAFKAALSAEGFTVA</sequence>